<evidence type="ECO:0000256" key="1">
    <source>
        <dbReference type="ARBA" id="ARBA00007871"/>
    </source>
</evidence>
<feature type="domain" description="HTH dtxR-type" evidence="5">
    <location>
        <begin position="19"/>
        <end position="80"/>
    </location>
</feature>
<dbReference type="InterPro" id="IPR036388">
    <property type="entry name" value="WH-like_DNA-bd_sf"/>
</dbReference>
<dbReference type="SUPFAM" id="SSF46785">
    <property type="entry name" value="Winged helix' DNA-binding domain"/>
    <property type="match status" value="1"/>
</dbReference>
<keyword evidence="3" id="KW-0238">DNA-binding</keyword>
<dbReference type="Proteomes" id="UP000199659">
    <property type="component" value="Unassembled WGS sequence"/>
</dbReference>
<sequence length="138" mass="16655">MEENFYTLKGYEIKNHSEFSHTMEDYLEMIYRIASKNQYIRVNELAQMLHVSPPSSSKMVKKIKEQGYVEFEPYGIIKLTKKGKKLGQYLLHRHDVLNKFFCYINHSKSELEMVEKIEHYINEETIYHVEEFLKKHCK</sequence>
<comment type="similarity">
    <text evidence="1">Belongs to the DtxR/MntR family.</text>
</comment>
<dbReference type="SMART" id="SM00529">
    <property type="entry name" value="HTH_DTXR"/>
    <property type="match status" value="1"/>
</dbReference>
<reference evidence="6 7" key="1">
    <citation type="submission" date="2016-10" db="EMBL/GenBank/DDBJ databases">
        <authorList>
            <person name="de Groot N.N."/>
        </authorList>
    </citation>
    <scope>NUCLEOTIDE SEQUENCE [LARGE SCALE GENOMIC DNA]</scope>
    <source>
        <strain evidence="6 7">743A</strain>
    </source>
</reference>
<evidence type="ECO:0000256" key="2">
    <source>
        <dbReference type="ARBA" id="ARBA00023015"/>
    </source>
</evidence>
<evidence type="ECO:0000313" key="6">
    <source>
        <dbReference type="EMBL" id="SFR93649.1"/>
    </source>
</evidence>
<dbReference type="InterPro" id="IPR022687">
    <property type="entry name" value="HTH_DTXR"/>
</dbReference>
<dbReference type="RefSeq" id="WP_092561470.1">
    <property type="nucleotide sequence ID" value="NZ_FOYZ01000010.1"/>
</dbReference>
<dbReference type="STRING" id="37658.SAMN05661086_02602"/>
<dbReference type="InterPro" id="IPR001367">
    <property type="entry name" value="Fe_dep_repressor"/>
</dbReference>
<dbReference type="GO" id="GO:0003677">
    <property type="term" value="F:DNA binding"/>
    <property type="evidence" value="ECO:0007669"/>
    <property type="project" value="UniProtKB-KW"/>
</dbReference>
<organism evidence="6 7">
    <name type="scientific">Anaeromicropila populeti</name>
    <dbReference type="NCBI Taxonomy" id="37658"/>
    <lineage>
        <taxon>Bacteria</taxon>
        <taxon>Bacillati</taxon>
        <taxon>Bacillota</taxon>
        <taxon>Clostridia</taxon>
        <taxon>Lachnospirales</taxon>
        <taxon>Lachnospiraceae</taxon>
        <taxon>Anaeromicropila</taxon>
    </lineage>
</organism>
<dbReference type="PANTHER" id="PTHR33238">
    <property type="entry name" value="IRON (METAL) DEPENDENT REPRESSOR, DTXR FAMILY"/>
    <property type="match status" value="1"/>
</dbReference>
<dbReference type="OrthoDB" id="9791355at2"/>
<gene>
    <name evidence="6" type="ORF">SAMN05661086_02602</name>
</gene>
<name>A0A1I6KQX0_9FIRM</name>
<dbReference type="GO" id="GO:0046914">
    <property type="term" value="F:transition metal ion binding"/>
    <property type="evidence" value="ECO:0007669"/>
    <property type="project" value="InterPro"/>
</dbReference>
<keyword evidence="7" id="KW-1185">Reference proteome</keyword>
<proteinExistence type="inferred from homology"/>
<dbReference type="Pfam" id="PF01325">
    <property type="entry name" value="Fe_dep_repress"/>
    <property type="match status" value="1"/>
</dbReference>
<dbReference type="PROSITE" id="PS50944">
    <property type="entry name" value="HTH_DTXR"/>
    <property type="match status" value="1"/>
</dbReference>
<dbReference type="InterPro" id="IPR036390">
    <property type="entry name" value="WH_DNA-bd_sf"/>
</dbReference>
<evidence type="ECO:0000256" key="4">
    <source>
        <dbReference type="ARBA" id="ARBA00023163"/>
    </source>
</evidence>
<dbReference type="AlphaFoldDB" id="A0A1I6KQX0"/>
<dbReference type="InterPro" id="IPR036421">
    <property type="entry name" value="Fe_dep_repressor_sf"/>
</dbReference>
<dbReference type="InterPro" id="IPR022689">
    <property type="entry name" value="Iron_dep_repressor"/>
</dbReference>
<dbReference type="Gene3D" id="1.10.10.10">
    <property type="entry name" value="Winged helix-like DNA-binding domain superfamily/Winged helix DNA-binding domain"/>
    <property type="match status" value="1"/>
</dbReference>
<keyword evidence="4" id="KW-0804">Transcription</keyword>
<dbReference type="GO" id="GO:0003700">
    <property type="term" value="F:DNA-binding transcription factor activity"/>
    <property type="evidence" value="ECO:0007669"/>
    <property type="project" value="InterPro"/>
</dbReference>
<evidence type="ECO:0000256" key="3">
    <source>
        <dbReference type="ARBA" id="ARBA00023125"/>
    </source>
</evidence>
<protein>
    <submittedName>
        <fullName evidence="6">Iron (Metal) dependent repressor, DtxR family</fullName>
    </submittedName>
</protein>
<dbReference type="Gene3D" id="1.10.60.10">
    <property type="entry name" value="Iron dependent repressor, metal binding and dimerisation domain"/>
    <property type="match status" value="1"/>
</dbReference>
<evidence type="ECO:0000259" key="5">
    <source>
        <dbReference type="PROSITE" id="PS50944"/>
    </source>
</evidence>
<dbReference type="PANTHER" id="PTHR33238:SF7">
    <property type="entry name" value="IRON-DEPENDENT TRANSCRIPTIONAL REGULATOR"/>
    <property type="match status" value="1"/>
</dbReference>
<dbReference type="GO" id="GO:0046983">
    <property type="term" value="F:protein dimerization activity"/>
    <property type="evidence" value="ECO:0007669"/>
    <property type="project" value="InterPro"/>
</dbReference>
<accession>A0A1I6KQX0</accession>
<dbReference type="EMBL" id="FOYZ01000010">
    <property type="protein sequence ID" value="SFR93649.1"/>
    <property type="molecule type" value="Genomic_DNA"/>
</dbReference>
<dbReference type="SUPFAM" id="SSF47979">
    <property type="entry name" value="Iron-dependent repressor protein, dimerization domain"/>
    <property type="match status" value="1"/>
</dbReference>
<dbReference type="Pfam" id="PF02742">
    <property type="entry name" value="Fe_dep_repr_C"/>
    <property type="match status" value="1"/>
</dbReference>
<evidence type="ECO:0000313" key="7">
    <source>
        <dbReference type="Proteomes" id="UP000199659"/>
    </source>
</evidence>
<keyword evidence="2" id="KW-0805">Transcription regulation</keyword>
<dbReference type="InterPro" id="IPR050536">
    <property type="entry name" value="DtxR_MntR_Metal-Reg"/>
</dbReference>